<protein>
    <submittedName>
        <fullName evidence="2">HNH endonuclease</fullName>
    </submittedName>
</protein>
<feature type="domain" description="HNH nuclease" evidence="1">
    <location>
        <begin position="38"/>
        <end position="82"/>
    </location>
</feature>
<dbReference type="GO" id="GO:0004519">
    <property type="term" value="F:endonuclease activity"/>
    <property type="evidence" value="ECO:0007669"/>
    <property type="project" value="UniProtKB-KW"/>
</dbReference>
<dbReference type="RefSeq" id="WP_191731231.1">
    <property type="nucleotide sequence ID" value="NZ_JACSPT010000020.1"/>
</dbReference>
<dbReference type="Pfam" id="PF13391">
    <property type="entry name" value="HNH_2"/>
    <property type="match status" value="1"/>
</dbReference>
<keyword evidence="2" id="KW-0378">Hydrolase</keyword>
<evidence type="ECO:0000313" key="3">
    <source>
        <dbReference type="Proteomes" id="UP000621930"/>
    </source>
</evidence>
<reference evidence="2 3" key="1">
    <citation type="submission" date="2020-08" db="EMBL/GenBank/DDBJ databases">
        <title>A Genomic Blueprint of the Chicken Gut Microbiome.</title>
        <authorList>
            <person name="Gilroy R."/>
            <person name="Ravi A."/>
            <person name="Getino M."/>
            <person name="Pursley I."/>
            <person name="Horton D.L."/>
            <person name="Alikhan N.-F."/>
            <person name="Baker D."/>
            <person name="Gharbi K."/>
            <person name="Hall N."/>
            <person name="Watson M."/>
            <person name="Adriaenssens E.M."/>
            <person name="Foster-Nyarko E."/>
            <person name="Jarju S."/>
            <person name="Secka A."/>
            <person name="Antonio M."/>
            <person name="Oren A."/>
            <person name="Chaudhuri R."/>
            <person name="La Ragione R.M."/>
            <person name="Hildebrand F."/>
            <person name="Pallen M.J."/>
        </authorList>
    </citation>
    <scope>NUCLEOTIDE SEQUENCE [LARGE SCALE GENOMIC DNA]</scope>
    <source>
        <strain evidence="2 3">Sa1BUA6</strain>
    </source>
</reference>
<name>A0ABR8VZP6_9GAMM</name>
<dbReference type="InterPro" id="IPR003615">
    <property type="entry name" value="HNH_nuc"/>
</dbReference>
<keyword evidence="3" id="KW-1185">Reference proteome</keyword>
<proteinExistence type="predicted"/>
<evidence type="ECO:0000313" key="2">
    <source>
        <dbReference type="EMBL" id="MBD8010246.1"/>
    </source>
</evidence>
<keyword evidence="2" id="KW-0540">Nuclease</keyword>
<accession>A0ABR8VZP6</accession>
<keyword evidence="2" id="KW-0255">Endonuclease</keyword>
<dbReference type="CDD" id="cd00085">
    <property type="entry name" value="HNHc"/>
    <property type="match status" value="1"/>
</dbReference>
<dbReference type="EMBL" id="JACSPT010000020">
    <property type="protein sequence ID" value="MBD8010246.1"/>
    <property type="molecule type" value="Genomic_DNA"/>
</dbReference>
<sequence length="288" mass="33569">MASRNVRDTVQKKLFGDSANWCNLCSRKVIGLKDLCEKLQMAHIIAFADDPLEPRYVKGKSGDNSYENLILVCPNHHAEIDDKSPESRAKYTIEYLKQIKKEHEDKIKAFKDKSNPVHPRDTQLITTIFDTYDIVKMSNATQGYPESIEANIFEFLDLMDILETKGKLHYPFKDDDLNFYFENIKDNLETLVKYRSLLYKMNLSLEKYHLKDDISDIDLKCLLPIEGHVFGNENLDFVCTALYLLELDKESYSTNDFFNKLRGLPQLIKTITGDFNGLIRYYRVTYQD</sequence>
<dbReference type="Proteomes" id="UP000621930">
    <property type="component" value="Unassembled WGS sequence"/>
</dbReference>
<gene>
    <name evidence="2" type="ORF">H9629_12995</name>
</gene>
<organism evidence="2 3">
    <name type="scientific">Acinetobacter pecorum</name>
    <dbReference type="NCBI Taxonomy" id="2762215"/>
    <lineage>
        <taxon>Bacteria</taxon>
        <taxon>Pseudomonadati</taxon>
        <taxon>Pseudomonadota</taxon>
        <taxon>Gammaproteobacteria</taxon>
        <taxon>Moraxellales</taxon>
        <taxon>Moraxellaceae</taxon>
        <taxon>Acinetobacter</taxon>
    </lineage>
</organism>
<evidence type="ECO:0000259" key="1">
    <source>
        <dbReference type="Pfam" id="PF13391"/>
    </source>
</evidence>
<comment type="caution">
    <text evidence="2">The sequence shown here is derived from an EMBL/GenBank/DDBJ whole genome shotgun (WGS) entry which is preliminary data.</text>
</comment>
<dbReference type="Gene3D" id="1.10.30.50">
    <property type="match status" value="1"/>
</dbReference>